<organism evidence="1 2">
    <name type="scientific">Acidovorax kalamii</name>
    <dbReference type="NCBI Taxonomy" id="2004485"/>
    <lineage>
        <taxon>Bacteria</taxon>
        <taxon>Pseudomonadati</taxon>
        <taxon>Pseudomonadota</taxon>
        <taxon>Betaproteobacteria</taxon>
        <taxon>Burkholderiales</taxon>
        <taxon>Comamonadaceae</taxon>
        <taxon>Acidovorax</taxon>
    </lineage>
</organism>
<dbReference type="AlphaFoldDB" id="A0A235ENX6"/>
<protein>
    <submittedName>
        <fullName evidence="1">Uncharacterized protein</fullName>
    </submittedName>
</protein>
<reference evidence="1 2" key="1">
    <citation type="submission" date="2017-07" db="EMBL/GenBank/DDBJ databases">
        <title>Acidovorax KNDSW TSA 6 genome sequence and assembly.</title>
        <authorList>
            <person name="Mayilraj S."/>
        </authorList>
    </citation>
    <scope>NUCLEOTIDE SEQUENCE [LARGE SCALE GENOMIC DNA]</scope>
    <source>
        <strain evidence="1 2">KNDSW-TSA6</strain>
    </source>
</reference>
<dbReference type="EMBL" id="NOIG01000005">
    <property type="protein sequence ID" value="OYD50748.1"/>
    <property type="molecule type" value="Genomic_DNA"/>
</dbReference>
<dbReference type="OrthoDB" id="5422230at2"/>
<gene>
    <name evidence="1" type="ORF">CBY09_08440</name>
</gene>
<accession>A0A235ENX6</accession>
<comment type="caution">
    <text evidence="1">The sequence shown here is derived from an EMBL/GenBank/DDBJ whole genome shotgun (WGS) entry which is preliminary data.</text>
</comment>
<evidence type="ECO:0000313" key="1">
    <source>
        <dbReference type="EMBL" id="OYD50748.1"/>
    </source>
</evidence>
<dbReference type="PROSITE" id="PS51257">
    <property type="entry name" value="PROKAR_LIPOPROTEIN"/>
    <property type="match status" value="1"/>
</dbReference>
<dbReference type="Proteomes" id="UP000215441">
    <property type="component" value="Unassembled WGS sequence"/>
</dbReference>
<evidence type="ECO:0000313" key="2">
    <source>
        <dbReference type="Proteomes" id="UP000215441"/>
    </source>
</evidence>
<sequence length="278" mass="30041">MQSHHLRSMPSRWGRRPWWPLWGLALLVTGCAGLDVPQPERHAVSGQKTLQAVHHWDVLADDVAVRVTEKVRDWPVGEHPIYVSAKADTRFNQAFRRLLMNKLADRGVAVTTEPGTVQLVVDTQVVQHMQPGSSVLDWIPLASGVSVARDGVHFHGASSFYPPGNEKDVGDKKMVGKVGAEGDVVVASGSAFGAAVAAMQIRKTPAEPETPVVYPRLGAPARSELLVTASLESGGRFLGGTSNVYSLVHDDALLYLPAEPRMQGAVPTSIKTWRVVSP</sequence>
<name>A0A235ENX6_9BURK</name>
<proteinExistence type="predicted"/>
<keyword evidence="2" id="KW-1185">Reference proteome</keyword>